<organism evidence="1 2">
    <name type="scientific">Methylotuvimicrobium buryatense</name>
    <name type="common">Methylomicrobium buryatense</name>
    <dbReference type="NCBI Taxonomy" id="95641"/>
    <lineage>
        <taxon>Bacteria</taxon>
        <taxon>Pseudomonadati</taxon>
        <taxon>Pseudomonadota</taxon>
        <taxon>Gammaproteobacteria</taxon>
        <taxon>Methylococcales</taxon>
        <taxon>Methylococcaceae</taxon>
        <taxon>Methylotuvimicrobium</taxon>
    </lineage>
</organism>
<reference evidence="2" key="1">
    <citation type="journal article" date="2019" name="J. Bacteriol.">
        <title>A Mutagenic Screen Identifies a TonB-Dependent Receptor Required for the Lanthanide Metal Switch in the Type I Methanotroph 'Methylotuvimicrobium buryatense' 5GB1C.</title>
        <authorList>
            <person name="Groom J.D."/>
            <person name="Ford S.M."/>
            <person name="Pesesky M.W."/>
            <person name="Lidstrom M.E."/>
        </authorList>
    </citation>
    <scope>NUCLEOTIDE SEQUENCE [LARGE SCALE GENOMIC DNA]</scope>
    <source>
        <strain evidence="2">5GB1C</strain>
    </source>
</reference>
<dbReference type="STRING" id="675511.GCA_000341735_04308"/>
<accession>A0A4P9USL6</accession>
<sequence>MQNLHSCHPWQLVAAVKPIPFALQIWAVPEEAPGCAAKALPAWSWHRVYRGVFTASCQASYRTLNKAYSSRTLFITKSLVKLSMVRQACCERLNLIASAFRPRNVCVF</sequence>
<name>A0A4P9USL6_METBY</name>
<dbReference type="Proteomes" id="UP000305881">
    <property type="component" value="Chromosome"/>
</dbReference>
<dbReference type="KEGG" id="mbur:EQU24_15735"/>
<dbReference type="EMBL" id="CP035467">
    <property type="protein sequence ID" value="QCW83530.1"/>
    <property type="molecule type" value="Genomic_DNA"/>
</dbReference>
<dbReference type="AlphaFoldDB" id="A0A4P9USL6"/>
<proteinExistence type="predicted"/>
<keyword evidence="2" id="KW-1185">Reference proteome</keyword>
<gene>
    <name evidence="1" type="ORF">EQU24_15735</name>
</gene>
<evidence type="ECO:0000313" key="1">
    <source>
        <dbReference type="EMBL" id="QCW83530.1"/>
    </source>
</evidence>
<evidence type="ECO:0000313" key="2">
    <source>
        <dbReference type="Proteomes" id="UP000305881"/>
    </source>
</evidence>
<protein>
    <submittedName>
        <fullName evidence="1">Uncharacterized protein</fullName>
    </submittedName>
</protein>